<dbReference type="SMART" id="SM00355">
    <property type="entry name" value="ZnF_C2H2"/>
    <property type="match status" value="3"/>
</dbReference>
<dbReference type="EMBL" id="JAAAIP010001697">
    <property type="protein sequence ID" value="KAG0304577.1"/>
    <property type="molecule type" value="Genomic_DNA"/>
</dbReference>
<feature type="region of interest" description="Disordered" evidence="12">
    <location>
        <begin position="438"/>
        <end position="471"/>
    </location>
</feature>
<proteinExistence type="inferred from homology"/>
<evidence type="ECO:0000256" key="6">
    <source>
        <dbReference type="ARBA" id="ARBA00022833"/>
    </source>
</evidence>
<evidence type="ECO:0000256" key="2">
    <source>
        <dbReference type="ARBA" id="ARBA00006991"/>
    </source>
</evidence>
<sequence length="471" mass="49279">TAFPGAPRSTAGTGPSSQVLSAGRGGAGARNSSNAVSIDGISGGHGGDIGIMMSTSTTEYPLQQYHQQQQPTHHTGTENSVTSMEIGYQQHLSSLQQPQGLSSGSHGPIGTTVAELASSTPATAGVVAMNRIPPAALMDLSFNIDLKSLLSSDIHTLGLQDCLSPSLPRSASSSPSPSTASSSSTMSSNPGRTRSPPLTLASSAPVTPSQSSTSLLSASQQSSLLGPRCPAAGCSKAFVSVYQLNTHMAIVHGFSPRDSDDPNGMLSAPWSASTGSTGAFPPPSPLSSSPSPLLPPSQVGSTSSTPPPTVASAAPGPDNATNSNKNSGNENKGNGNSSSKPFPCHLCPRIFSRKHDLQRHIRVHTGSKPYVCMNCQKSFSRTDALCRHYKIEERCRQVVEQLEADQSIRKLQQNHVQQTLLMEVKEMQKAQKLRMQRQQQQQIHMQIPSKPTFSSAKSASSSSSGAGQGFL</sequence>
<feature type="region of interest" description="Disordered" evidence="12">
    <location>
        <begin position="255"/>
        <end position="340"/>
    </location>
</feature>
<evidence type="ECO:0000256" key="1">
    <source>
        <dbReference type="ARBA" id="ARBA00004123"/>
    </source>
</evidence>
<feature type="domain" description="C2H2-type" evidence="13">
    <location>
        <begin position="342"/>
        <end position="369"/>
    </location>
</feature>
<evidence type="ECO:0000256" key="9">
    <source>
        <dbReference type="ARBA" id="ARBA00023163"/>
    </source>
</evidence>
<feature type="compositionally biased region" description="Low complexity" evidence="12">
    <location>
        <begin position="454"/>
        <end position="465"/>
    </location>
</feature>
<feature type="compositionally biased region" description="Polar residues" evidence="12">
    <location>
        <begin position="10"/>
        <end position="20"/>
    </location>
</feature>
<feature type="domain" description="C2H2-type" evidence="13">
    <location>
        <begin position="370"/>
        <end position="397"/>
    </location>
</feature>
<keyword evidence="7" id="KW-0805">Transcription regulation</keyword>
<dbReference type="Proteomes" id="UP000738325">
    <property type="component" value="Unassembled WGS sequence"/>
</dbReference>
<dbReference type="InterPro" id="IPR036236">
    <property type="entry name" value="Znf_C2H2_sf"/>
</dbReference>
<keyword evidence="4" id="KW-0677">Repeat</keyword>
<evidence type="ECO:0000256" key="11">
    <source>
        <dbReference type="PROSITE-ProRule" id="PRU00042"/>
    </source>
</evidence>
<protein>
    <recommendedName>
        <fullName evidence="13">C2H2-type domain-containing protein</fullName>
    </recommendedName>
</protein>
<keyword evidence="5 11" id="KW-0863">Zinc-finger</keyword>
<keyword evidence="10" id="KW-0539">Nucleus</keyword>
<reference evidence="14" key="1">
    <citation type="journal article" date="2020" name="Fungal Divers.">
        <title>Resolving the Mortierellaceae phylogeny through synthesis of multi-gene phylogenetics and phylogenomics.</title>
        <authorList>
            <person name="Vandepol N."/>
            <person name="Liber J."/>
            <person name="Desiro A."/>
            <person name="Na H."/>
            <person name="Kennedy M."/>
            <person name="Barry K."/>
            <person name="Grigoriev I.V."/>
            <person name="Miller A.N."/>
            <person name="O'Donnell K."/>
            <person name="Stajich J.E."/>
            <person name="Bonito G."/>
        </authorList>
    </citation>
    <scope>NUCLEOTIDE SEQUENCE</scope>
    <source>
        <strain evidence="14">REB-010B</strain>
    </source>
</reference>
<evidence type="ECO:0000313" key="15">
    <source>
        <dbReference type="Proteomes" id="UP000738325"/>
    </source>
</evidence>
<feature type="compositionally biased region" description="Low complexity" evidence="12">
    <location>
        <begin position="209"/>
        <end position="219"/>
    </location>
</feature>
<feature type="compositionally biased region" description="Low complexity" evidence="12">
    <location>
        <begin position="286"/>
        <end position="340"/>
    </location>
</feature>
<dbReference type="OrthoDB" id="8922241at2759"/>
<comment type="subcellular location">
    <subcellularLocation>
        <location evidence="1">Nucleus</location>
    </subcellularLocation>
</comment>
<evidence type="ECO:0000256" key="12">
    <source>
        <dbReference type="SAM" id="MobiDB-lite"/>
    </source>
</evidence>
<keyword evidence="6" id="KW-0862">Zinc</keyword>
<dbReference type="SUPFAM" id="SSF57667">
    <property type="entry name" value="beta-beta-alpha zinc fingers"/>
    <property type="match status" value="1"/>
</dbReference>
<dbReference type="PANTHER" id="PTHR23235:SF120">
    <property type="entry name" value="KRUPPEL-LIKE FACTOR 15"/>
    <property type="match status" value="1"/>
</dbReference>
<dbReference type="Pfam" id="PF00096">
    <property type="entry name" value="zf-C2H2"/>
    <property type="match status" value="3"/>
</dbReference>
<accession>A0A9P6QXT2</accession>
<evidence type="ECO:0000259" key="13">
    <source>
        <dbReference type="PROSITE" id="PS50157"/>
    </source>
</evidence>
<dbReference type="FunFam" id="3.30.160.60:FF:001156">
    <property type="entry name" value="Zinc finger protein 407"/>
    <property type="match status" value="1"/>
</dbReference>
<keyword evidence="9" id="KW-0804">Transcription</keyword>
<dbReference type="GO" id="GO:0008270">
    <property type="term" value="F:zinc ion binding"/>
    <property type="evidence" value="ECO:0007669"/>
    <property type="project" value="UniProtKB-KW"/>
</dbReference>
<feature type="compositionally biased region" description="Low complexity" evidence="12">
    <location>
        <begin position="165"/>
        <end position="188"/>
    </location>
</feature>
<keyword evidence="15" id="KW-1185">Reference proteome</keyword>
<evidence type="ECO:0000256" key="10">
    <source>
        <dbReference type="ARBA" id="ARBA00023242"/>
    </source>
</evidence>
<comment type="caution">
    <text evidence="14">The sequence shown here is derived from an EMBL/GenBank/DDBJ whole genome shotgun (WGS) entry which is preliminary data.</text>
</comment>
<evidence type="ECO:0000256" key="7">
    <source>
        <dbReference type="ARBA" id="ARBA00023015"/>
    </source>
</evidence>
<evidence type="ECO:0000256" key="8">
    <source>
        <dbReference type="ARBA" id="ARBA00023125"/>
    </source>
</evidence>
<gene>
    <name evidence="14" type="ORF">BGZ99_002348</name>
</gene>
<name>A0A9P6QXT2_9FUNG</name>
<evidence type="ECO:0000256" key="5">
    <source>
        <dbReference type="ARBA" id="ARBA00022771"/>
    </source>
</evidence>
<dbReference type="GO" id="GO:0000978">
    <property type="term" value="F:RNA polymerase II cis-regulatory region sequence-specific DNA binding"/>
    <property type="evidence" value="ECO:0007669"/>
    <property type="project" value="TreeGrafter"/>
</dbReference>
<dbReference type="AlphaFoldDB" id="A0A9P6QXT2"/>
<evidence type="ECO:0000313" key="14">
    <source>
        <dbReference type="EMBL" id="KAG0304577.1"/>
    </source>
</evidence>
<feature type="region of interest" description="Disordered" evidence="12">
    <location>
        <begin position="1"/>
        <end position="41"/>
    </location>
</feature>
<comment type="similarity">
    <text evidence="2">Belongs to the krueppel C2H2-type zinc-finger protein family.</text>
</comment>
<evidence type="ECO:0000256" key="4">
    <source>
        <dbReference type="ARBA" id="ARBA00022737"/>
    </source>
</evidence>
<dbReference type="PROSITE" id="PS50157">
    <property type="entry name" value="ZINC_FINGER_C2H2_2"/>
    <property type="match status" value="2"/>
</dbReference>
<keyword evidence="3" id="KW-0479">Metal-binding</keyword>
<dbReference type="PROSITE" id="PS00028">
    <property type="entry name" value="ZINC_FINGER_C2H2_1"/>
    <property type="match status" value="2"/>
</dbReference>
<dbReference type="GO" id="GO:0000981">
    <property type="term" value="F:DNA-binding transcription factor activity, RNA polymerase II-specific"/>
    <property type="evidence" value="ECO:0007669"/>
    <property type="project" value="TreeGrafter"/>
</dbReference>
<dbReference type="GO" id="GO:0005634">
    <property type="term" value="C:nucleus"/>
    <property type="evidence" value="ECO:0007669"/>
    <property type="project" value="UniProtKB-SubCell"/>
</dbReference>
<dbReference type="Gene3D" id="3.30.160.60">
    <property type="entry name" value="Classic Zinc Finger"/>
    <property type="match status" value="2"/>
</dbReference>
<feature type="compositionally biased region" description="Low complexity" evidence="12">
    <location>
        <begin position="29"/>
        <end position="40"/>
    </location>
</feature>
<dbReference type="FunFam" id="3.30.160.60:FF:000446">
    <property type="entry name" value="Zinc finger protein"/>
    <property type="match status" value="1"/>
</dbReference>
<dbReference type="PANTHER" id="PTHR23235">
    <property type="entry name" value="KRUEPPEL-LIKE TRANSCRIPTION FACTOR"/>
    <property type="match status" value="1"/>
</dbReference>
<feature type="region of interest" description="Disordered" evidence="12">
    <location>
        <begin position="165"/>
        <end position="219"/>
    </location>
</feature>
<organism evidence="14 15">
    <name type="scientific">Dissophora globulifera</name>
    <dbReference type="NCBI Taxonomy" id="979702"/>
    <lineage>
        <taxon>Eukaryota</taxon>
        <taxon>Fungi</taxon>
        <taxon>Fungi incertae sedis</taxon>
        <taxon>Mucoromycota</taxon>
        <taxon>Mortierellomycotina</taxon>
        <taxon>Mortierellomycetes</taxon>
        <taxon>Mortierellales</taxon>
        <taxon>Mortierellaceae</taxon>
        <taxon>Dissophora</taxon>
    </lineage>
</organism>
<evidence type="ECO:0000256" key="3">
    <source>
        <dbReference type="ARBA" id="ARBA00022723"/>
    </source>
</evidence>
<keyword evidence="8" id="KW-0238">DNA-binding</keyword>
<feature type="non-terminal residue" evidence="14">
    <location>
        <position position="1"/>
    </location>
</feature>
<feature type="compositionally biased region" description="Low complexity" evidence="12">
    <location>
        <begin position="438"/>
        <end position="447"/>
    </location>
</feature>
<dbReference type="InterPro" id="IPR013087">
    <property type="entry name" value="Znf_C2H2_type"/>
</dbReference>